<organism evidence="3 4">
    <name type="scientific">Oceanobacillus locisalsi</name>
    <dbReference type="NCBI Taxonomy" id="546107"/>
    <lineage>
        <taxon>Bacteria</taxon>
        <taxon>Bacillati</taxon>
        <taxon>Bacillota</taxon>
        <taxon>Bacilli</taxon>
        <taxon>Bacillales</taxon>
        <taxon>Bacillaceae</taxon>
        <taxon>Oceanobacillus</taxon>
    </lineage>
</organism>
<evidence type="ECO:0000313" key="4">
    <source>
        <dbReference type="Proteomes" id="UP001597041"/>
    </source>
</evidence>
<dbReference type="Proteomes" id="UP001597041">
    <property type="component" value="Unassembled WGS sequence"/>
</dbReference>
<evidence type="ECO:0000259" key="2">
    <source>
        <dbReference type="Pfam" id="PF04754"/>
    </source>
</evidence>
<dbReference type="InterPro" id="IPR006842">
    <property type="entry name" value="Transposase_31"/>
</dbReference>
<evidence type="ECO:0000313" key="3">
    <source>
        <dbReference type="EMBL" id="MFD1067535.1"/>
    </source>
</evidence>
<gene>
    <name evidence="3" type="ORF">ACFQ19_16125</name>
</gene>
<reference evidence="4" key="1">
    <citation type="journal article" date="2019" name="Int. J. Syst. Evol. Microbiol.">
        <title>The Global Catalogue of Microorganisms (GCM) 10K type strain sequencing project: providing services to taxonomists for standard genome sequencing and annotation.</title>
        <authorList>
            <consortium name="The Broad Institute Genomics Platform"/>
            <consortium name="The Broad Institute Genome Sequencing Center for Infectious Disease"/>
            <person name="Wu L."/>
            <person name="Ma J."/>
        </authorList>
    </citation>
    <scope>NUCLEOTIDE SEQUENCE [LARGE SCALE GENOMIC DNA]</scope>
    <source>
        <strain evidence="4">CCUG 56608</strain>
    </source>
</reference>
<comment type="caution">
    <text evidence="3">The sequence shown here is derived from an EMBL/GenBank/DDBJ whole genome shotgun (WGS) entry which is preliminary data.</text>
</comment>
<dbReference type="RefSeq" id="WP_379593658.1">
    <property type="nucleotide sequence ID" value="NZ_JBHTKK010000023.1"/>
</dbReference>
<feature type="domain" description="Transposase (putative) YhgA-like" evidence="2">
    <location>
        <begin position="7"/>
        <end position="199"/>
    </location>
</feature>
<dbReference type="NCBIfam" id="TIGR01784">
    <property type="entry name" value="T_den_put_tspse"/>
    <property type="match status" value="1"/>
</dbReference>
<dbReference type="InterPro" id="IPR010106">
    <property type="entry name" value="RpnA"/>
</dbReference>
<comment type="similarity">
    <text evidence="1">Belongs to the Rpn/YhgA-like nuclease family.</text>
</comment>
<dbReference type="EMBL" id="JBHTKK010000023">
    <property type="protein sequence ID" value="MFD1067535.1"/>
    <property type="molecule type" value="Genomic_DNA"/>
</dbReference>
<dbReference type="InterPro" id="IPR051699">
    <property type="entry name" value="Rpn/YhgA-like_nuclease"/>
</dbReference>
<sequence length="303" mass="35792">MSIINLPHDKMFKETFGDLDVTTDFLQNYLPKEILDIIDINTLALQNGSFIESKLKDSYSDLLFYVQIGDKEGYLYFLFEQKSYKAEDIAFQLLKYMNQIWEQHIYKEKAETLPIIIPILFYHGESNWQETKKVSDWIGGYHQFPAAIQKYVPDYDFLYYNFSKEGGEEVKGNPKLKAYLELSRYIFIKNMETFLEVMMLVDELLHDDDSSYYDTVLIYILSIRDDLPVETVKERLTIEGRKRFMSIAEKLRSEGMEEGERLGIKKEKMMVAKKLMQLKIDKKQIMEATDLTAEEIEQIKKEL</sequence>
<dbReference type="Pfam" id="PF04754">
    <property type="entry name" value="Transposase_31"/>
    <property type="match status" value="1"/>
</dbReference>
<dbReference type="PANTHER" id="PTHR34611">
    <property type="match status" value="1"/>
</dbReference>
<accession>A0ABW3NLQ8</accession>
<evidence type="ECO:0000256" key="1">
    <source>
        <dbReference type="ARBA" id="ARBA00009787"/>
    </source>
</evidence>
<dbReference type="PANTHER" id="PTHR34611:SF2">
    <property type="entry name" value="INACTIVE RECOMBINATION-PROMOTING NUCLEASE-LIKE PROTEIN RPNE-RELATED"/>
    <property type="match status" value="1"/>
</dbReference>
<protein>
    <submittedName>
        <fullName evidence="3">Rpn family recombination-promoting nuclease/putative transposase</fullName>
    </submittedName>
</protein>
<name>A0ABW3NLQ8_9BACI</name>
<proteinExistence type="inferred from homology"/>
<keyword evidence="4" id="KW-1185">Reference proteome</keyword>